<feature type="compositionally biased region" description="Gly residues" evidence="4">
    <location>
        <begin position="83"/>
        <end position="95"/>
    </location>
</feature>
<dbReference type="SMART" id="SM00066">
    <property type="entry name" value="GAL4"/>
    <property type="match status" value="1"/>
</dbReference>
<dbReference type="GO" id="GO:0006351">
    <property type="term" value="P:DNA-templated transcription"/>
    <property type="evidence" value="ECO:0007669"/>
    <property type="project" value="InterPro"/>
</dbReference>
<evidence type="ECO:0000313" key="7">
    <source>
        <dbReference type="Proteomes" id="UP001174694"/>
    </source>
</evidence>
<evidence type="ECO:0000313" key="6">
    <source>
        <dbReference type="EMBL" id="KAJ9142092.1"/>
    </source>
</evidence>
<accession>A0AA38VMN4</accession>
<feature type="compositionally biased region" description="Polar residues" evidence="4">
    <location>
        <begin position="293"/>
        <end position="318"/>
    </location>
</feature>
<evidence type="ECO:0000256" key="1">
    <source>
        <dbReference type="ARBA" id="ARBA00004123"/>
    </source>
</evidence>
<dbReference type="InterPro" id="IPR036864">
    <property type="entry name" value="Zn2-C6_fun-type_DNA-bd_sf"/>
</dbReference>
<feature type="region of interest" description="Disordered" evidence="4">
    <location>
        <begin position="1"/>
        <end position="53"/>
    </location>
</feature>
<feature type="region of interest" description="Disordered" evidence="4">
    <location>
        <begin position="782"/>
        <end position="809"/>
    </location>
</feature>
<feature type="region of interest" description="Disordered" evidence="4">
    <location>
        <begin position="275"/>
        <end position="324"/>
    </location>
</feature>
<keyword evidence="2" id="KW-0479">Metal-binding</keyword>
<feature type="region of interest" description="Disordered" evidence="4">
    <location>
        <begin position="82"/>
        <end position="126"/>
    </location>
</feature>
<dbReference type="InterPro" id="IPR001138">
    <property type="entry name" value="Zn2Cys6_DnaBD"/>
</dbReference>
<dbReference type="InterPro" id="IPR050613">
    <property type="entry name" value="Sec_Metabolite_Reg"/>
</dbReference>
<dbReference type="PANTHER" id="PTHR31001">
    <property type="entry name" value="UNCHARACTERIZED TRANSCRIPTIONAL REGULATORY PROTEIN"/>
    <property type="match status" value="1"/>
</dbReference>
<dbReference type="GO" id="GO:0000981">
    <property type="term" value="F:DNA-binding transcription factor activity, RNA polymerase II-specific"/>
    <property type="evidence" value="ECO:0007669"/>
    <property type="project" value="InterPro"/>
</dbReference>
<feature type="compositionally biased region" description="Low complexity" evidence="4">
    <location>
        <begin position="104"/>
        <end position="122"/>
    </location>
</feature>
<dbReference type="EMBL" id="JANBVO010000023">
    <property type="protein sequence ID" value="KAJ9142092.1"/>
    <property type="molecule type" value="Genomic_DNA"/>
</dbReference>
<feature type="region of interest" description="Disordered" evidence="4">
    <location>
        <begin position="875"/>
        <end position="900"/>
    </location>
</feature>
<dbReference type="AlphaFoldDB" id="A0AA38VMN4"/>
<evidence type="ECO:0000256" key="4">
    <source>
        <dbReference type="SAM" id="MobiDB-lite"/>
    </source>
</evidence>
<feature type="compositionally biased region" description="Low complexity" evidence="4">
    <location>
        <begin position="790"/>
        <end position="801"/>
    </location>
</feature>
<dbReference type="CDD" id="cd00067">
    <property type="entry name" value="GAL4"/>
    <property type="match status" value="1"/>
</dbReference>
<organism evidence="6 7">
    <name type="scientific">Pleurostoma richardsiae</name>
    <dbReference type="NCBI Taxonomy" id="41990"/>
    <lineage>
        <taxon>Eukaryota</taxon>
        <taxon>Fungi</taxon>
        <taxon>Dikarya</taxon>
        <taxon>Ascomycota</taxon>
        <taxon>Pezizomycotina</taxon>
        <taxon>Sordariomycetes</taxon>
        <taxon>Sordariomycetidae</taxon>
        <taxon>Calosphaeriales</taxon>
        <taxon>Pleurostomataceae</taxon>
        <taxon>Pleurostoma</taxon>
    </lineage>
</organism>
<dbReference type="Proteomes" id="UP001174694">
    <property type="component" value="Unassembled WGS sequence"/>
</dbReference>
<protein>
    <submittedName>
        <fullName evidence="6">Fungal specific transcription factor domain-containing protein</fullName>
    </submittedName>
</protein>
<dbReference type="PROSITE" id="PS00463">
    <property type="entry name" value="ZN2_CY6_FUNGAL_1"/>
    <property type="match status" value="1"/>
</dbReference>
<gene>
    <name evidence="6" type="ORF">NKR23_g7327</name>
</gene>
<feature type="compositionally biased region" description="Low complexity" evidence="4">
    <location>
        <begin position="15"/>
        <end position="29"/>
    </location>
</feature>
<proteinExistence type="predicted"/>
<evidence type="ECO:0000256" key="3">
    <source>
        <dbReference type="ARBA" id="ARBA00023242"/>
    </source>
</evidence>
<dbReference type="InterPro" id="IPR007219">
    <property type="entry name" value="XnlR_reg_dom"/>
</dbReference>
<dbReference type="Pfam" id="PF04082">
    <property type="entry name" value="Fungal_trans"/>
    <property type="match status" value="1"/>
</dbReference>
<dbReference type="Gene3D" id="4.10.240.10">
    <property type="entry name" value="Zn(2)-C6 fungal-type DNA-binding domain"/>
    <property type="match status" value="1"/>
</dbReference>
<dbReference type="SUPFAM" id="SSF57701">
    <property type="entry name" value="Zn2/Cys6 DNA-binding domain"/>
    <property type="match status" value="1"/>
</dbReference>
<feature type="region of interest" description="Disordered" evidence="4">
    <location>
        <begin position="924"/>
        <end position="946"/>
    </location>
</feature>
<dbReference type="GO" id="GO:0005634">
    <property type="term" value="C:nucleus"/>
    <property type="evidence" value="ECO:0007669"/>
    <property type="project" value="UniProtKB-SubCell"/>
</dbReference>
<sequence length="946" mass="103398">MAGNDPSLAYHHGHGPPASSGSSTSGYAHQHPTAPQSNRHATGIGGAPIRDGSGFFGTSTAGIGPGIGSAAATLGYESAPAGAAGGSAGGGGGGTAAPHPPPAAFHHPQQQQQQEAVEAGPANAAKPIRRRMRMITSCMECRRRKLRCDKAQTCSNCVRNHRECIYMGPKLDEAGQLKLTELKEKAGQIERQLERDVAKVSRAAQQQRFVADDVDDEYDEERDLEITPMVALDATYEDDVDGSDDVIDLGIQIGRMRITERIGGLNRPRISEEIKAGLGGGATPGTAAYQHGSPFNGQPSASVPSQGTVPDASGSQRSIPEFLRPGPSYIPPSSSLCLGQAGTLELINFLPAKATGDRLLQRYLDAVHPVARCLHWPSFEVQYENFWRDVAANYEPRPSVQAVVFAAWFSAAVSLDEPTIIHEFGSTKGTLLELLKLGTETALSKANFLRTTKVETLQALVMYMIPLCRDEVSRAHSILVGAAVRIAECMGLHRDGETYGLTPLEAHVRRLIWHQLCFLDVRTCEAQGPKPAIRREDYDTKLPVNCEEGELTNAINPPPSAEHWTSTLLPLIRFEVNEMMRIIWVDRRKLEKQKTPLSNVLTKIENFRTGMLEKYSHYLDDAVPIQRYTRLVMLLLLERLRVMVLHPYHSNATNPMPARLNNVLISSGAAIIEIAIELETHPLFRDWAWYIGAFQQFQIALLLVTELYYRPGSKYEKRILRCINYVFTVNRNLTAREQTKAVLEEIAYKTSVYMSLRKMRGPTTLTNAVPDQAAVKNEQAAHPMLPPSGQQQQQPMQAQQQHMGMKSEPGMRPVVPSIPNSMMQSGLPTTSQMPTTAVTAMPPVPPMQPPMQPPAPPPNFVWAGVSNGEALWSLPQNSDSPENSSDGGSIMNGARQGGPTMPAAGGGFMAENIDWDAINALFPQDPQSQPGNYTGFLDPTSGMKWQ</sequence>
<reference evidence="6" key="1">
    <citation type="submission" date="2022-07" db="EMBL/GenBank/DDBJ databases">
        <title>Fungi with potential for degradation of polypropylene.</title>
        <authorList>
            <person name="Gostincar C."/>
        </authorList>
    </citation>
    <scope>NUCLEOTIDE SEQUENCE</scope>
    <source>
        <strain evidence="6">EXF-13308</strain>
    </source>
</reference>
<evidence type="ECO:0000256" key="2">
    <source>
        <dbReference type="ARBA" id="ARBA00022723"/>
    </source>
</evidence>
<dbReference type="PANTHER" id="PTHR31001:SF40">
    <property type="entry name" value="ZN(II)2CYS6 TRANSCRIPTION FACTOR (EUROFUNG)"/>
    <property type="match status" value="1"/>
</dbReference>
<dbReference type="GO" id="GO:0008270">
    <property type="term" value="F:zinc ion binding"/>
    <property type="evidence" value="ECO:0007669"/>
    <property type="project" value="InterPro"/>
</dbReference>
<name>A0AA38VMN4_9PEZI</name>
<dbReference type="CDD" id="cd12148">
    <property type="entry name" value="fungal_TF_MHR"/>
    <property type="match status" value="1"/>
</dbReference>
<evidence type="ECO:0000259" key="5">
    <source>
        <dbReference type="PROSITE" id="PS50048"/>
    </source>
</evidence>
<keyword evidence="7" id="KW-1185">Reference proteome</keyword>
<dbReference type="Pfam" id="PF00172">
    <property type="entry name" value="Zn_clus"/>
    <property type="match status" value="1"/>
</dbReference>
<dbReference type="SMART" id="SM00906">
    <property type="entry name" value="Fungal_trans"/>
    <property type="match status" value="1"/>
</dbReference>
<feature type="compositionally biased region" description="Polar residues" evidence="4">
    <location>
        <begin position="875"/>
        <end position="887"/>
    </location>
</feature>
<comment type="caution">
    <text evidence="6">The sequence shown here is derived from an EMBL/GenBank/DDBJ whole genome shotgun (WGS) entry which is preliminary data.</text>
</comment>
<dbReference type="GO" id="GO:0003677">
    <property type="term" value="F:DNA binding"/>
    <property type="evidence" value="ECO:0007669"/>
    <property type="project" value="InterPro"/>
</dbReference>
<comment type="subcellular location">
    <subcellularLocation>
        <location evidence="1">Nucleus</location>
    </subcellularLocation>
</comment>
<dbReference type="PROSITE" id="PS50048">
    <property type="entry name" value="ZN2_CY6_FUNGAL_2"/>
    <property type="match status" value="1"/>
</dbReference>
<feature type="domain" description="Zn(2)-C6 fungal-type" evidence="5">
    <location>
        <begin position="137"/>
        <end position="166"/>
    </location>
</feature>
<keyword evidence="3" id="KW-0539">Nucleus</keyword>